<evidence type="ECO:0000256" key="5">
    <source>
        <dbReference type="ARBA" id="ARBA00022801"/>
    </source>
</evidence>
<dbReference type="EC" id="3.4.16.-" evidence="7"/>
<comment type="similarity">
    <text evidence="1 7">Belongs to the peptidase S10 family.</text>
</comment>
<dbReference type="Gene3D" id="3.40.50.1820">
    <property type="entry name" value="alpha/beta hydrolase"/>
    <property type="match status" value="1"/>
</dbReference>
<evidence type="ECO:0000256" key="7">
    <source>
        <dbReference type="RuleBase" id="RU361156"/>
    </source>
</evidence>
<dbReference type="STRING" id="68775.A0A5C3M364"/>
<feature type="chain" id="PRO_5023047694" description="Carboxypeptidase" evidence="7">
    <location>
        <begin position="20"/>
        <end position="497"/>
    </location>
</feature>
<dbReference type="Proteomes" id="UP000308652">
    <property type="component" value="Unassembled WGS sequence"/>
</dbReference>
<dbReference type="PANTHER" id="PTHR11802">
    <property type="entry name" value="SERINE PROTEASE FAMILY S10 SERINE CARBOXYPEPTIDASE"/>
    <property type="match status" value="1"/>
</dbReference>
<name>A0A5C3M364_9AGAR</name>
<dbReference type="AlphaFoldDB" id="A0A5C3M364"/>
<dbReference type="InterPro" id="IPR033124">
    <property type="entry name" value="Ser_caboxypep_his_AS"/>
</dbReference>
<dbReference type="PROSITE" id="PS00560">
    <property type="entry name" value="CARBOXYPEPT_SER_HIS"/>
    <property type="match status" value="1"/>
</dbReference>
<sequence>MLTLRFLQGLLLPAAFVLAQTQIPLNNHTTHTRLTNPYNASHFTPFGLLSTLSEEKFTTLGHPLFPNYNVRVKKTQFCDETVNGYTGYIDIEARHLFFYFFESRSKPDEDDVIFWTNGGPGCSSSLGLFMELGPCRVLNSSGPVFHPESWNTNANIFFIDQPVGVGFSYAEYGEYVSTTEEAAKDVAAFVSIFFENFSQFKGRPFHMSGESYGGRYLPLFASAVYDQNTKLIEAGATPINLQSLMIGNGMTDSFKMILSYYDMQCTPASVAPIVDIGTCVGMKAMLPRCEKWMRAACVDQFDAMNCGAATAVCRSTYNVPYAATGRNPYDISKPCEGNIMETLCYPETKYIRDYLSDPLVRSVLGVDSAVTGNFTSCNHDVNAAFGNTQDILHPTADYVAALLERGVRVLIYVGSYDWICNHVGNERWTLALEWSGQSEFVSQELRDWKVDGKRAGSTRSANGFTFATVEGAGHMVPYNKPKESLKLIQRWLAGKDL</sequence>
<dbReference type="GO" id="GO:0004185">
    <property type="term" value="F:serine-type carboxypeptidase activity"/>
    <property type="evidence" value="ECO:0007669"/>
    <property type="project" value="UniProtKB-UniRule"/>
</dbReference>
<dbReference type="InterPro" id="IPR029058">
    <property type="entry name" value="AB_hydrolase_fold"/>
</dbReference>
<keyword evidence="6" id="KW-0325">Glycoprotein</keyword>
<keyword evidence="5 7" id="KW-0378">Hydrolase</keyword>
<dbReference type="PANTHER" id="PTHR11802:SF113">
    <property type="entry name" value="SERINE CARBOXYPEPTIDASE CTSA-4.1"/>
    <property type="match status" value="1"/>
</dbReference>
<dbReference type="SUPFAM" id="SSF53474">
    <property type="entry name" value="alpha/beta-Hydrolases"/>
    <property type="match status" value="1"/>
</dbReference>
<dbReference type="Gene3D" id="1.10.287.410">
    <property type="match status" value="1"/>
</dbReference>
<reference evidence="8 9" key="1">
    <citation type="journal article" date="2019" name="Nat. Ecol. Evol.">
        <title>Megaphylogeny resolves global patterns of mushroom evolution.</title>
        <authorList>
            <person name="Varga T."/>
            <person name="Krizsan K."/>
            <person name="Foldi C."/>
            <person name="Dima B."/>
            <person name="Sanchez-Garcia M."/>
            <person name="Sanchez-Ramirez S."/>
            <person name="Szollosi G.J."/>
            <person name="Szarkandi J.G."/>
            <person name="Papp V."/>
            <person name="Albert L."/>
            <person name="Andreopoulos W."/>
            <person name="Angelini C."/>
            <person name="Antonin V."/>
            <person name="Barry K.W."/>
            <person name="Bougher N.L."/>
            <person name="Buchanan P."/>
            <person name="Buyck B."/>
            <person name="Bense V."/>
            <person name="Catcheside P."/>
            <person name="Chovatia M."/>
            <person name="Cooper J."/>
            <person name="Damon W."/>
            <person name="Desjardin D."/>
            <person name="Finy P."/>
            <person name="Geml J."/>
            <person name="Haridas S."/>
            <person name="Hughes K."/>
            <person name="Justo A."/>
            <person name="Karasinski D."/>
            <person name="Kautmanova I."/>
            <person name="Kiss B."/>
            <person name="Kocsube S."/>
            <person name="Kotiranta H."/>
            <person name="LaButti K.M."/>
            <person name="Lechner B.E."/>
            <person name="Liimatainen K."/>
            <person name="Lipzen A."/>
            <person name="Lukacs Z."/>
            <person name="Mihaltcheva S."/>
            <person name="Morgado L.N."/>
            <person name="Niskanen T."/>
            <person name="Noordeloos M.E."/>
            <person name="Ohm R.A."/>
            <person name="Ortiz-Santana B."/>
            <person name="Ovrebo C."/>
            <person name="Racz N."/>
            <person name="Riley R."/>
            <person name="Savchenko A."/>
            <person name="Shiryaev A."/>
            <person name="Soop K."/>
            <person name="Spirin V."/>
            <person name="Szebenyi C."/>
            <person name="Tomsovsky M."/>
            <person name="Tulloss R.E."/>
            <person name="Uehling J."/>
            <person name="Grigoriev I.V."/>
            <person name="Vagvolgyi C."/>
            <person name="Papp T."/>
            <person name="Martin F.M."/>
            <person name="Miettinen O."/>
            <person name="Hibbett D.S."/>
            <person name="Nagy L.G."/>
        </authorList>
    </citation>
    <scope>NUCLEOTIDE SEQUENCE [LARGE SCALE GENOMIC DNA]</scope>
    <source>
        <strain evidence="8 9">CBS 166.37</strain>
    </source>
</reference>
<proteinExistence type="inferred from homology"/>
<dbReference type="GO" id="GO:0006508">
    <property type="term" value="P:proteolysis"/>
    <property type="evidence" value="ECO:0007669"/>
    <property type="project" value="UniProtKB-KW"/>
</dbReference>
<evidence type="ECO:0000256" key="1">
    <source>
        <dbReference type="ARBA" id="ARBA00009431"/>
    </source>
</evidence>
<feature type="signal peptide" evidence="7">
    <location>
        <begin position="1"/>
        <end position="19"/>
    </location>
</feature>
<keyword evidence="9" id="KW-1185">Reference proteome</keyword>
<dbReference type="PROSITE" id="PS00131">
    <property type="entry name" value="CARBOXYPEPT_SER_SER"/>
    <property type="match status" value="1"/>
</dbReference>
<evidence type="ECO:0000256" key="4">
    <source>
        <dbReference type="ARBA" id="ARBA00022729"/>
    </source>
</evidence>
<dbReference type="Pfam" id="PF00450">
    <property type="entry name" value="Peptidase_S10"/>
    <property type="match status" value="1"/>
</dbReference>
<protein>
    <recommendedName>
        <fullName evidence="7">Carboxypeptidase</fullName>
        <ecNumber evidence="7">3.4.16.-</ecNumber>
    </recommendedName>
</protein>
<keyword evidence="3 7" id="KW-0645">Protease</keyword>
<dbReference type="InterPro" id="IPR001563">
    <property type="entry name" value="Peptidase_S10"/>
</dbReference>
<dbReference type="FunFam" id="3.40.50.1820:FF:000226">
    <property type="entry name" value="Carboxypeptidase"/>
    <property type="match status" value="1"/>
</dbReference>
<organism evidence="8 9">
    <name type="scientific">Crucibulum laeve</name>
    <dbReference type="NCBI Taxonomy" id="68775"/>
    <lineage>
        <taxon>Eukaryota</taxon>
        <taxon>Fungi</taxon>
        <taxon>Dikarya</taxon>
        <taxon>Basidiomycota</taxon>
        <taxon>Agaricomycotina</taxon>
        <taxon>Agaricomycetes</taxon>
        <taxon>Agaricomycetidae</taxon>
        <taxon>Agaricales</taxon>
        <taxon>Agaricineae</taxon>
        <taxon>Nidulariaceae</taxon>
        <taxon>Crucibulum</taxon>
    </lineage>
</organism>
<evidence type="ECO:0000256" key="3">
    <source>
        <dbReference type="ARBA" id="ARBA00022670"/>
    </source>
</evidence>
<gene>
    <name evidence="8" type="ORF">BDQ12DRAFT_705344</name>
</gene>
<keyword evidence="2 7" id="KW-0121">Carboxypeptidase</keyword>
<accession>A0A5C3M364</accession>
<evidence type="ECO:0000313" key="8">
    <source>
        <dbReference type="EMBL" id="TFK38796.1"/>
    </source>
</evidence>
<keyword evidence="4 7" id="KW-0732">Signal</keyword>
<dbReference type="PRINTS" id="PR00724">
    <property type="entry name" value="CRBOXYPTASEC"/>
</dbReference>
<dbReference type="GO" id="GO:0000324">
    <property type="term" value="C:fungal-type vacuole"/>
    <property type="evidence" value="ECO:0007669"/>
    <property type="project" value="TreeGrafter"/>
</dbReference>
<evidence type="ECO:0000313" key="9">
    <source>
        <dbReference type="Proteomes" id="UP000308652"/>
    </source>
</evidence>
<evidence type="ECO:0000256" key="6">
    <source>
        <dbReference type="ARBA" id="ARBA00023180"/>
    </source>
</evidence>
<dbReference type="OrthoDB" id="443318at2759"/>
<evidence type="ECO:0000256" key="2">
    <source>
        <dbReference type="ARBA" id="ARBA00022645"/>
    </source>
</evidence>
<dbReference type="EMBL" id="ML213602">
    <property type="protein sequence ID" value="TFK38796.1"/>
    <property type="molecule type" value="Genomic_DNA"/>
</dbReference>
<dbReference type="InterPro" id="IPR018202">
    <property type="entry name" value="Ser_caboxypep_ser_AS"/>
</dbReference>